<feature type="transmembrane region" description="Helical" evidence="6">
    <location>
        <begin position="81"/>
        <end position="101"/>
    </location>
</feature>
<dbReference type="Pfam" id="PF01943">
    <property type="entry name" value="Polysacc_synt"/>
    <property type="match status" value="1"/>
</dbReference>
<dbReference type="PANTHER" id="PTHR30250">
    <property type="entry name" value="PST FAMILY PREDICTED COLANIC ACID TRANSPORTER"/>
    <property type="match status" value="1"/>
</dbReference>
<dbReference type="RefSeq" id="WP_183350678.1">
    <property type="nucleotide sequence ID" value="NZ_BLXY01000016.1"/>
</dbReference>
<evidence type="ECO:0000313" key="9">
    <source>
        <dbReference type="Proteomes" id="UP000568888"/>
    </source>
</evidence>
<evidence type="ECO:0000256" key="4">
    <source>
        <dbReference type="ARBA" id="ARBA00022989"/>
    </source>
</evidence>
<dbReference type="InterPro" id="IPR050833">
    <property type="entry name" value="Poly_Biosynth_Transport"/>
</dbReference>
<feature type="transmembrane region" description="Helical" evidence="6">
    <location>
        <begin position="51"/>
        <end position="69"/>
    </location>
</feature>
<dbReference type="EMBL" id="BLXY01000016">
    <property type="protein sequence ID" value="GFO66052.1"/>
    <property type="molecule type" value="Genomic_DNA"/>
</dbReference>
<dbReference type="EMBL" id="CP096574">
    <property type="protein sequence ID" value="UPU36772.1"/>
    <property type="molecule type" value="Genomic_DNA"/>
</dbReference>
<feature type="transmembrane region" description="Helical" evidence="6">
    <location>
        <begin position="307"/>
        <end position="324"/>
    </location>
</feature>
<reference evidence="8" key="3">
    <citation type="submission" date="2022-04" db="EMBL/GenBank/DDBJ databases">
        <authorList>
            <person name="Liu G."/>
        </authorList>
    </citation>
    <scope>NUCLEOTIDE SEQUENCE</scope>
    <source>
        <strain evidence="8">RG22</strain>
    </source>
</reference>
<feature type="transmembrane region" description="Helical" evidence="6">
    <location>
        <begin position="181"/>
        <end position="199"/>
    </location>
</feature>
<proteinExistence type="predicted"/>
<feature type="transmembrane region" description="Helical" evidence="6">
    <location>
        <begin position="270"/>
        <end position="286"/>
    </location>
</feature>
<evidence type="ECO:0000313" key="8">
    <source>
        <dbReference type="EMBL" id="UPU36772.1"/>
    </source>
</evidence>
<feature type="transmembrane region" description="Helical" evidence="6">
    <location>
        <begin position="121"/>
        <end position="142"/>
    </location>
</feature>
<name>A0A6V8N0S7_9BACT</name>
<feature type="transmembrane region" description="Helical" evidence="6">
    <location>
        <begin position="441"/>
        <end position="462"/>
    </location>
</feature>
<dbReference type="InterPro" id="IPR002797">
    <property type="entry name" value="Polysacc_synth"/>
</dbReference>
<gene>
    <name evidence="7" type="ORF">GMPD_39710</name>
    <name evidence="8" type="ORF">M1B72_03410</name>
</gene>
<protein>
    <submittedName>
        <fullName evidence="7">Membrane protein</fullName>
    </submittedName>
    <submittedName>
        <fullName evidence="8">Oligosaccharide flippase family protein</fullName>
    </submittedName>
</protein>
<dbReference type="AlphaFoldDB" id="A0A6V8N0S7"/>
<keyword evidence="5 6" id="KW-0472">Membrane</keyword>
<feature type="transmembrane region" description="Helical" evidence="6">
    <location>
        <begin position="154"/>
        <end position="175"/>
    </location>
</feature>
<keyword evidence="4 6" id="KW-1133">Transmembrane helix</keyword>
<feature type="transmembrane region" description="Helical" evidence="6">
    <location>
        <begin position="230"/>
        <end position="247"/>
    </location>
</feature>
<evidence type="ECO:0000256" key="1">
    <source>
        <dbReference type="ARBA" id="ARBA00004651"/>
    </source>
</evidence>
<feature type="transmembrane region" description="Helical" evidence="6">
    <location>
        <begin position="482"/>
        <end position="508"/>
    </location>
</feature>
<evidence type="ECO:0000256" key="6">
    <source>
        <dbReference type="SAM" id="Phobius"/>
    </source>
</evidence>
<feature type="transmembrane region" description="Helical" evidence="6">
    <location>
        <begin position="330"/>
        <end position="353"/>
    </location>
</feature>
<dbReference type="Proteomes" id="UP000568888">
    <property type="component" value="Unassembled WGS sequence"/>
</dbReference>
<comment type="subcellular location">
    <subcellularLocation>
        <location evidence="1">Cell membrane</location>
        <topology evidence="1">Multi-pass membrane protein</topology>
    </subcellularLocation>
</comment>
<feature type="transmembrane region" description="Helical" evidence="6">
    <location>
        <begin position="12"/>
        <end position="31"/>
    </location>
</feature>
<evidence type="ECO:0000313" key="7">
    <source>
        <dbReference type="EMBL" id="GFO66052.1"/>
    </source>
</evidence>
<keyword evidence="2" id="KW-1003">Cell membrane</keyword>
<evidence type="ECO:0000256" key="2">
    <source>
        <dbReference type="ARBA" id="ARBA00022475"/>
    </source>
</evidence>
<dbReference type="Proteomes" id="UP000831485">
    <property type="component" value="Chromosome"/>
</dbReference>
<evidence type="ECO:0000313" key="10">
    <source>
        <dbReference type="Proteomes" id="UP000831485"/>
    </source>
</evidence>
<dbReference type="PANTHER" id="PTHR30250:SF11">
    <property type="entry name" value="O-ANTIGEN TRANSPORTER-RELATED"/>
    <property type="match status" value="1"/>
</dbReference>
<sequence>MTTAASLKKRFGFKLVANVIGVLLGVVTMAFVPRALGPEQFGRFEFITNNFKLIFDTLALQVPVAYFNWVSRKGHKEDTDLSSGVTLYFSLGITLLFGLFIAVTEVAGVNTLLWPQVPPVYLWDAFAFTVTVFLYQFLVYLSDGKSLTVGLEKIRLLQNVLKCLVLVSLVLFGMMSLHAYFWAQVVVVGGTVVLSALWLNRQGAWRAPALKPWEFPREEVKRYLQFVLEYARPLTLLMLSGFLFLYFDRWFLQLIGGSAQQGFFGLSDRLGQIAFIFTSAMTPLLTREFALAHEEQDRGRLLGLFERIRLFLFIATVTSCFLSVQSETIVALVGGTKFSGAVVPIALMALYPIHQTFGQLSGSLMVATGQTWLYARIGIIMMVVSLPITYVCIAPASYPVPGLALGASGLALKMLIWQFVGTNVQLYCNTRYLGIRFTKWIGIQIALITTVYALAYGSRLATATCNISALVQMVPLPPLSEAVVTLCARLILSGIVYLIAVALLLLLVPGIAGLSREEIKLGRFQLVRK</sequence>
<keyword evidence="3 6" id="KW-0812">Transmembrane</keyword>
<accession>A0A6V8N0S7</accession>
<feature type="transmembrane region" description="Helical" evidence="6">
    <location>
        <begin position="373"/>
        <end position="396"/>
    </location>
</feature>
<reference evidence="7" key="2">
    <citation type="journal article" date="2021" name="Int. J. Syst. Evol. Microbiol.">
        <title>Geomonas silvestris sp. nov., Geomonas paludis sp. nov. and Geomonas limicola sp. nov., isolated from terrestrial environments, and emended description of the genus Geomonas.</title>
        <authorList>
            <person name="Itoh H."/>
            <person name="Xu Z."/>
            <person name="Masuda Y."/>
            <person name="Ushijima N."/>
            <person name="Hayakawa C."/>
            <person name="Shiratori Y."/>
            <person name="Senoo K."/>
        </authorList>
    </citation>
    <scope>NUCLEOTIDE SEQUENCE</scope>
    <source>
        <strain evidence="7">Red736</strain>
    </source>
</reference>
<organism evidence="7 9">
    <name type="scientific">Geomonas paludis</name>
    <dbReference type="NCBI Taxonomy" id="2740185"/>
    <lineage>
        <taxon>Bacteria</taxon>
        <taxon>Pseudomonadati</taxon>
        <taxon>Thermodesulfobacteriota</taxon>
        <taxon>Desulfuromonadia</taxon>
        <taxon>Geobacterales</taxon>
        <taxon>Geobacteraceae</taxon>
        <taxon>Geomonas</taxon>
    </lineage>
</organism>
<feature type="transmembrane region" description="Helical" evidence="6">
    <location>
        <begin position="402"/>
        <end position="420"/>
    </location>
</feature>
<evidence type="ECO:0000256" key="5">
    <source>
        <dbReference type="ARBA" id="ARBA00023136"/>
    </source>
</evidence>
<keyword evidence="10" id="KW-1185">Reference proteome</keyword>
<dbReference type="GO" id="GO:0005886">
    <property type="term" value="C:plasma membrane"/>
    <property type="evidence" value="ECO:0007669"/>
    <property type="project" value="UniProtKB-SubCell"/>
</dbReference>
<evidence type="ECO:0000256" key="3">
    <source>
        <dbReference type="ARBA" id="ARBA00022692"/>
    </source>
</evidence>
<reference evidence="9" key="1">
    <citation type="submission" date="2020-06" db="EMBL/GenBank/DDBJ databases">
        <title>Draft genomic sequecing of Geomonas sp. Red736.</title>
        <authorList>
            <person name="Itoh H."/>
            <person name="Xu Z.X."/>
            <person name="Ushijima N."/>
            <person name="Masuda Y."/>
            <person name="Shiratori Y."/>
            <person name="Senoo K."/>
        </authorList>
    </citation>
    <scope>NUCLEOTIDE SEQUENCE [LARGE SCALE GENOMIC DNA]</scope>
    <source>
        <strain evidence="9">Red736</strain>
    </source>
</reference>